<evidence type="ECO:0000313" key="4">
    <source>
        <dbReference type="Proteomes" id="UP001257277"/>
    </source>
</evidence>
<evidence type="ECO:0000256" key="1">
    <source>
        <dbReference type="ARBA" id="ARBA00022729"/>
    </source>
</evidence>
<dbReference type="Gene3D" id="3.30.1950.10">
    <property type="entry name" value="wza like domain"/>
    <property type="match status" value="1"/>
</dbReference>
<dbReference type="EMBL" id="JAVTTO010000002">
    <property type="protein sequence ID" value="MDT7832161.1"/>
    <property type="molecule type" value="Genomic_DNA"/>
</dbReference>
<proteinExistence type="predicted"/>
<feature type="domain" description="Polysaccharide export protein N-terminal" evidence="2">
    <location>
        <begin position="43"/>
        <end position="137"/>
    </location>
</feature>
<sequence length="260" mass="28764">MRKLAFLLFAFSFFCSCIPSKDLVYLQGEPLSKKEIHRINNIPYKLQVNDIIIIDIKAADSKLVALFNKKQANGANQEAQNGGGYFSGFTVDAHGNIRVPYIGEINVLGYTTKEVRLKIEGELAKLFKKAEDIFVSVKLDGIRYTIFGEVANPGPKVLYQNKVSIIDAISNAGDIALTGDKKKVEVLRLSLGGRKKFLIDLTKIEALDSEVFYIEPNDYINVIPLKQKSWGTGTTGLQSLTTIISVFTLVTSTILLVRGL</sequence>
<dbReference type="PROSITE" id="PS51257">
    <property type="entry name" value="PROKAR_LIPOPROTEIN"/>
    <property type="match status" value="1"/>
</dbReference>
<comment type="caution">
    <text evidence="3">The sequence shown here is derived from an EMBL/GenBank/DDBJ whole genome shotgun (WGS) entry which is preliminary data.</text>
</comment>
<evidence type="ECO:0000259" key="2">
    <source>
        <dbReference type="Pfam" id="PF02563"/>
    </source>
</evidence>
<protein>
    <submittedName>
        <fullName evidence="3">Polysaccharide biosynthesis/export family protein</fullName>
    </submittedName>
</protein>
<dbReference type="PANTHER" id="PTHR33619">
    <property type="entry name" value="POLYSACCHARIDE EXPORT PROTEIN GFCE-RELATED"/>
    <property type="match status" value="1"/>
</dbReference>
<keyword evidence="4" id="KW-1185">Reference proteome</keyword>
<organism evidence="3 4">
    <name type="scientific">Asprobacillus argus</name>
    <dbReference type="NCBI Taxonomy" id="3076534"/>
    <lineage>
        <taxon>Bacteria</taxon>
        <taxon>Pseudomonadati</taxon>
        <taxon>Bacteroidota</taxon>
        <taxon>Flavobacteriia</taxon>
        <taxon>Flavobacteriales</taxon>
        <taxon>Flavobacteriaceae</taxon>
        <taxon>Asprobacillus</taxon>
    </lineage>
</organism>
<dbReference type="PANTHER" id="PTHR33619:SF3">
    <property type="entry name" value="POLYSACCHARIDE EXPORT PROTEIN GFCE-RELATED"/>
    <property type="match status" value="1"/>
</dbReference>
<gene>
    <name evidence="3" type="ORF">RQM59_07195</name>
</gene>
<dbReference type="RefSeq" id="WP_349241412.1">
    <property type="nucleotide sequence ID" value="NZ_JAVTTO010000002.1"/>
</dbReference>
<reference evidence="3 4" key="1">
    <citation type="submission" date="2023-09" db="EMBL/GenBank/DDBJ databases">
        <title>Novel taxa isolated from Blanes Bay.</title>
        <authorList>
            <person name="Rey-Velasco X."/>
            <person name="Lucena T."/>
        </authorList>
    </citation>
    <scope>NUCLEOTIDE SEQUENCE [LARGE SCALE GENOMIC DNA]</scope>
    <source>
        <strain evidence="3 4">S356</strain>
    </source>
</reference>
<keyword evidence="1" id="KW-0732">Signal</keyword>
<dbReference type="InterPro" id="IPR003715">
    <property type="entry name" value="Poly_export_N"/>
</dbReference>
<name>A0ABU3LEJ3_9FLAO</name>
<dbReference type="Pfam" id="PF02563">
    <property type="entry name" value="Poly_export"/>
    <property type="match status" value="1"/>
</dbReference>
<dbReference type="Proteomes" id="UP001257277">
    <property type="component" value="Unassembled WGS sequence"/>
</dbReference>
<dbReference type="InterPro" id="IPR049712">
    <property type="entry name" value="Poly_export"/>
</dbReference>
<accession>A0ABU3LEJ3</accession>
<evidence type="ECO:0000313" key="3">
    <source>
        <dbReference type="EMBL" id="MDT7832161.1"/>
    </source>
</evidence>
<dbReference type="Gene3D" id="3.10.560.10">
    <property type="entry name" value="Outer membrane lipoprotein wza domain like"/>
    <property type="match status" value="2"/>
</dbReference>